<feature type="region of interest" description="Disordered" evidence="1">
    <location>
        <begin position="211"/>
        <end position="418"/>
    </location>
</feature>
<name>A0A0A9XCN4_LYGHE</name>
<dbReference type="AlphaFoldDB" id="A0A0A9XCN4"/>
<accession>A0A0A9XCN4</accession>
<feature type="compositionally biased region" description="Low complexity" evidence="1">
    <location>
        <begin position="348"/>
        <end position="362"/>
    </location>
</feature>
<reference evidence="2" key="2">
    <citation type="submission" date="2014-07" db="EMBL/GenBank/DDBJ databases">
        <authorList>
            <person name="Hull J."/>
        </authorList>
    </citation>
    <scope>NUCLEOTIDE SEQUENCE</scope>
</reference>
<proteinExistence type="predicted"/>
<evidence type="ECO:0000256" key="1">
    <source>
        <dbReference type="SAM" id="MobiDB-lite"/>
    </source>
</evidence>
<feature type="compositionally biased region" description="Polar residues" evidence="1">
    <location>
        <begin position="316"/>
        <end position="339"/>
    </location>
</feature>
<sequence>MSSGEGNKDDNYRKELEEWSSDGECQGSEDNNYWRSDIDWNGDGSSMAGEASGVSEATEEEQPDEEEEEEEEERRKKKKQKKREEKGIKPKKKFDVDDVGTDDDSRPLDDATEKSDKVFKSNFSEMTDISDIEDQISEAHSKFAEDKQSLSSVIGLVDEVTLKGRNLAKRASETSVALDKEILNKANLMEMKLKILENGDTSDDVLLAFGGSRNCKGSSLERDTPGRNEYIESDEDDSDYSKDTKEGIGNERRDDDSSIVSKSSLSRLGSMGSGSVKSKKVKDRGSIVSSESTESSQQGEVIDQGEAVQRNDSDKGASSCQIPCSSGDESCTRNLQVENSDNEETLVSAEQSASSDSDISQTSKRRSTEECQNNSMALDEEYQDDSITLDLQKDPSGNSMNDYGSERSSRDSPEYDEPECCTNECHKHKCCFIYIGGGGDDGGREAEIINRLKKLRDDIANMREELSLARTECKKESEEVAKLIEETIARNKAAEQQEESAIAQSSTLVTPPKTPPANAFPSYILEETRGRDQSDSFNQQLQQGVFSKLGVYSKQHQLGVFNQQPLMTRAKVPIPTAVLEDRLRATRQTASTSYRESLQQLERMVEKEMASIQDSMTRLEPLNKMAAEWDNLQNVRSRSMTFMRDYRMEMVTAEMRLQSEKNLQNQSIEIN</sequence>
<protein>
    <submittedName>
        <fullName evidence="2">Uncharacterized protein</fullName>
    </submittedName>
</protein>
<feature type="compositionally biased region" description="Basic and acidic residues" evidence="1">
    <location>
        <begin position="219"/>
        <end position="230"/>
    </location>
</feature>
<feature type="compositionally biased region" description="Basic and acidic residues" evidence="1">
    <location>
        <begin position="103"/>
        <end position="115"/>
    </location>
</feature>
<gene>
    <name evidence="2" type="ORF">CM83_21912</name>
</gene>
<feature type="compositionally biased region" description="Low complexity" evidence="1">
    <location>
        <begin position="286"/>
        <end position="301"/>
    </location>
</feature>
<reference evidence="2" key="1">
    <citation type="journal article" date="2014" name="PLoS ONE">
        <title>Transcriptome-Based Identification of ABC Transporters in the Western Tarnished Plant Bug Lygus hesperus.</title>
        <authorList>
            <person name="Hull J.J."/>
            <person name="Chaney K."/>
            <person name="Geib S.M."/>
            <person name="Fabrick J.A."/>
            <person name="Brent C.S."/>
            <person name="Walsh D."/>
            <person name="Lavine L.C."/>
        </authorList>
    </citation>
    <scope>NUCLEOTIDE SEQUENCE</scope>
</reference>
<feature type="compositionally biased region" description="Basic and acidic residues" evidence="1">
    <location>
        <begin position="404"/>
        <end position="413"/>
    </location>
</feature>
<dbReference type="EMBL" id="GBHO01025865">
    <property type="protein sequence ID" value="JAG17739.1"/>
    <property type="molecule type" value="Transcribed_RNA"/>
</dbReference>
<feature type="compositionally biased region" description="Basic and acidic residues" evidence="1">
    <location>
        <begin position="1"/>
        <end position="17"/>
    </location>
</feature>
<feature type="region of interest" description="Disordered" evidence="1">
    <location>
        <begin position="1"/>
        <end position="115"/>
    </location>
</feature>
<organism evidence="2">
    <name type="scientific">Lygus hesperus</name>
    <name type="common">Western plant bug</name>
    <dbReference type="NCBI Taxonomy" id="30085"/>
    <lineage>
        <taxon>Eukaryota</taxon>
        <taxon>Metazoa</taxon>
        <taxon>Ecdysozoa</taxon>
        <taxon>Arthropoda</taxon>
        <taxon>Hexapoda</taxon>
        <taxon>Insecta</taxon>
        <taxon>Pterygota</taxon>
        <taxon>Neoptera</taxon>
        <taxon>Paraneoptera</taxon>
        <taxon>Hemiptera</taxon>
        <taxon>Heteroptera</taxon>
        <taxon>Panheteroptera</taxon>
        <taxon>Cimicomorpha</taxon>
        <taxon>Miridae</taxon>
        <taxon>Mirini</taxon>
        <taxon>Lygus</taxon>
    </lineage>
</organism>
<feature type="compositionally biased region" description="Acidic residues" evidence="1">
    <location>
        <begin position="57"/>
        <end position="72"/>
    </location>
</feature>
<feature type="compositionally biased region" description="Basic and acidic residues" evidence="1">
    <location>
        <begin position="239"/>
        <end position="256"/>
    </location>
</feature>
<feature type="region of interest" description="Disordered" evidence="1">
    <location>
        <begin position="498"/>
        <end position="517"/>
    </location>
</feature>
<feature type="compositionally biased region" description="Basic and acidic residues" evidence="1">
    <location>
        <begin position="82"/>
        <end position="96"/>
    </location>
</feature>
<feature type="compositionally biased region" description="Low complexity" evidence="1">
    <location>
        <begin position="258"/>
        <end position="276"/>
    </location>
</feature>
<evidence type="ECO:0000313" key="2">
    <source>
        <dbReference type="EMBL" id="JAG17739.1"/>
    </source>
</evidence>